<proteinExistence type="predicted"/>
<dbReference type="PANTHER" id="PTHR43861">
    <property type="entry name" value="TRANS-ACONITATE 2-METHYLTRANSFERASE-RELATED"/>
    <property type="match status" value="1"/>
</dbReference>
<dbReference type="InterPro" id="IPR041698">
    <property type="entry name" value="Methyltransf_25"/>
</dbReference>
<dbReference type="SUPFAM" id="SSF53335">
    <property type="entry name" value="S-adenosyl-L-methionine-dependent methyltransferases"/>
    <property type="match status" value="1"/>
</dbReference>
<dbReference type="AlphaFoldDB" id="A0A8J6NCB5"/>
<dbReference type="Gene3D" id="3.40.50.150">
    <property type="entry name" value="Vaccinia Virus protein VP39"/>
    <property type="match status" value="1"/>
</dbReference>
<evidence type="ECO:0000313" key="3">
    <source>
        <dbReference type="EMBL" id="MBC8209306.1"/>
    </source>
</evidence>
<dbReference type="Pfam" id="PF13649">
    <property type="entry name" value="Methyltransf_25"/>
    <property type="match status" value="1"/>
</dbReference>
<comment type="caution">
    <text evidence="3">The sequence shown here is derived from an EMBL/GenBank/DDBJ whole genome shotgun (WGS) entry which is preliminary data.</text>
</comment>
<dbReference type="Proteomes" id="UP000599024">
    <property type="component" value="Unassembled WGS sequence"/>
</dbReference>
<reference evidence="3 4" key="1">
    <citation type="submission" date="2020-08" db="EMBL/GenBank/DDBJ databases">
        <title>Bridging the membrane lipid divide: bacteria of the FCB group superphylum have the potential to synthesize archaeal ether lipids.</title>
        <authorList>
            <person name="Villanueva L."/>
            <person name="Von Meijenfeldt F.A.B."/>
            <person name="Westbye A.B."/>
            <person name="Yadav S."/>
            <person name="Hopmans E.C."/>
            <person name="Dutilh B.E."/>
            <person name="Sinninghe Damste J.S."/>
        </authorList>
    </citation>
    <scope>NUCLEOTIDE SEQUENCE [LARGE SCALE GENOMIC DNA]</scope>
    <source>
        <strain evidence="3">NIOZ-UU81</strain>
    </source>
</reference>
<keyword evidence="3" id="KW-0489">Methyltransferase</keyword>
<dbReference type="CDD" id="cd02440">
    <property type="entry name" value="AdoMet_MTases"/>
    <property type="match status" value="1"/>
</dbReference>
<keyword evidence="1" id="KW-0808">Transferase</keyword>
<gene>
    <name evidence="3" type="ORF">H8E79_09105</name>
</gene>
<protein>
    <submittedName>
        <fullName evidence="3">Class I SAM-dependent methyltransferase</fullName>
    </submittedName>
</protein>
<dbReference type="InterPro" id="IPR029063">
    <property type="entry name" value="SAM-dependent_MTases_sf"/>
</dbReference>
<evidence type="ECO:0000313" key="4">
    <source>
        <dbReference type="Proteomes" id="UP000599024"/>
    </source>
</evidence>
<dbReference type="PANTHER" id="PTHR43861:SF3">
    <property type="entry name" value="PUTATIVE (AFU_ORTHOLOGUE AFUA_2G14390)-RELATED"/>
    <property type="match status" value="1"/>
</dbReference>
<feature type="domain" description="Methyltransferase" evidence="2">
    <location>
        <begin position="44"/>
        <end position="135"/>
    </location>
</feature>
<dbReference type="GO" id="GO:0008168">
    <property type="term" value="F:methyltransferase activity"/>
    <property type="evidence" value="ECO:0007669"/>
    <property type="project" value="UniProtKB-KW"/>
</dbReference>
<dbReference type="GO" id="GO:0032259">
    <property type="term" value="P:methylation"/>
    <property type="evidence" value="ECO:0007669"/>
    <property type="project" value="UniProtKB-KW"/>
</dbReference>
<evidence type="ECO:0000256" key="1">
    <source>
        <dbReference type="ARBA" id="ARBA00022679"/>
    </source>
</evidence>
<evidence type="ECO:0000259" key="2">
    <source>
        <dbReference type="Pfam" id="PF13649"/>
    </source>
</evidence>
<name>A0A8J6NCB5_9BACT</name>
<organism evidence="3 4">
    <name type="scientific">Candidatus Desulfatifera sulfidica</name>
    <dbReference type="NCBI Taxonomy" id="2841691"/>
    <lineage>
        <taxon>Bacteria</taxon>
        <taxon>Pseudomonadati</taxon>
        <taxon>Thermodesulfobacteriota</taxon>
        <taxon>Desulfobulbia</taxon>
        <taxon>Desulfobulbales</taxon>
        <taxon>Desulfobulbaceae</taxon>
        <taxon>Candidatus Desulfatifera</taxon>
    </lineage>
</organism>
<accession>A0A8J6NCB5</accession>
<dbReference type="EMBL" id="JACNLK010000088">
    <property type="protein sequence ID" value="MBC8209306.1"/>
    <property type="molecule type" value="Genomic_DNA"/>
</dbReference>
<sequence length="209" mass="23254">MSTETKHFDQAAQDWDKKQRRVKLARAISQAIGELPLTRKMNALEYGCGTGLVGLSLASRLGHLTAADTSEGMLTTLQEKITREQINNVTPIRLDLSQENCPDQFDLIFCSMTLHHIEQSKLVLQRFVEMLNTGGLLAVADLEAEDGSFHSSEAQGVKHHGFDSQQLVHTLTDLGMKQAESKEVYQIIKEDDAGQSRSFPIFLLTGQKQ</sequence>